<feature type="compositionally biased region" description="Basic residues" evidence="1">
    <location>
        <begin position="92"/>
        <end position="104"/>
    </location>
</feature>
<evidence type="ECO:0000313" key="3">
    <source>
        <dbReference type="Proteomes" id="UP001347796"/>
    </source>
</evidence>
<feature type="region of interest" description="Disordered" evidence="1">
    <location>
        <begin position="88"/>
        <end position="107"/>
    </location>
</feature>
<feature type="region of interest" description="Disordered" evidence="1">
    <location>
        <begin position="1"/>
        <end position="50"/>
    </location>
</feature>
<evidence type="ECO:0000313" key="2">
    <source>
        <dbReference type="EMBL" id="KAK6195032.1"/>
    </source>
</evidence>
<feature type="compositionally biased region" description="Polar residues" evidence="1">
    <location>
        <begin position="1512"/>
        <end position="1521"/>
    </location>
</feature>
<feature type="region of interest" description="Disordered" evidence="1">
    <location>
        <begin position="572"/>
        <end position="599"/>
    </location>
</feature>
<feature type="region of interest" description="Disordered" evidence="1">
    <location>
        <begin position="790"/>
        <end position="812"/>
    </location>
</feature>
<feature type="compositionally biased region" description="Polar residues" evidence="1">
    <location>
        <begin position="1369"/>
        <end position="1387"/>
    </location>
</feature>
<feature type="compositionally biased region" description="Basic residues" evidence="1">
    <location>
        <begin position="790"/>
        <end position="808"/>
    </location>
</feature>
<gene>
    <name evidence="2" type="ORF">SNE40_000550</name>
</gene>
<evidence type="ECO:0000256" key="1">
    <source>
        <dbReference type="SAM" id="MobiDB-lite"/>
    </source>
</evidence>
<accession>A0AAN8KK10</accession>
<protein>
    <submittedName>
        <fullName evidence="2">Uncharacterized protein</fullName>
    </submittedName>
</protein>
<feature type="region of interest" description="Disordered" evidence="1">
    <location>
        <begin position="1350"/>
        <end position="1439"/>
    </location>
</feature>
<feature type="compositionally biased region" description="Polar residues" evidence="1">
    <location>
        <begin position="572"/>
        <end position="583"/>
    </location>
</feature>
<feature type="region of interest" description="Disordered" evidence="1">
    <location>
        <begin position="1508"/>
        <end position="1548"/>
    </location>
</feature>
<comment type="caution">
    <text evidence="2">The sequence shown here is derived from an EMBL/GenBank/DDBJ whole genome shotgun (WGS) entry which is preliminary data.</text>
</comment>
<feature type="compositionally biased region" description="Polar residues" evidence="1">
    <location>
        <begin position="1397"/>
        <end position="1427"/>
    </location>
</feature>
<name>A0AAN8KK10_PATCE</name>
<organism evidence="2 3">
    <name type="scientific">Patella caerulea</name>
    <name type="common">Rayed Mediterranean limpet</name>
    <dbReference type="NCBI Taxonomy" id="87958"/>
    <lineage>
        <taxon>Eukaryota</taxon>
        <taxon>Metazoa</taxon>
        <taxon>Spiralia</taxon>
        <taxon>Lophotrochozoa</taxon>
        <taxon>Mollusca</taxon>
        <taxon>Gastropoda</taxon>
        <taxon>Patellogastropoda</taxon>
        <taxon>Patelloidea</taxon>
        <taxon>Patellidae</taxon>
        <taxon>Patella</taxon>
    </lineage>
</organism>
<feature type="compositionally biased region" description="Low complexity" evidence="1">
    <location>
        <begin position="1531"/>
        <end position="1543"/>
    </location>
</feature>
<sequence>MELSEEDDNNTRRNDNNDEENDSLQTPTRKSRRQKRQRQYFTPDDEGVSKRANLLNKKKAVPGNRNRFINKRKLKPVWSCGVCRSPYVSDPRKRKKVSKNKQSRHNPCPKVHLDSFSKKYIEICNACDLILNPVKKSDPAPPLLKPEDKTRMLNEAKDFATNLADELNDRDAERLFCGHFKSITICGCLQTYLNEVPDNRVEKAKEFLQFMKEARRLSKQKFYKKDPQKKVFVGLGNGQKKSREFENYIFEKRQYIRQDLKLCETACKQILLYSNNFLHKNIKTEMRRRMTRTKCKGKLNILPNIDTLHQRTCCFYNCVNMAISHSYLLYEWRSRAQTCQAEARRVLAEMLTPSGGNRCNCNRFIHWITGCSSGTIQRVNSQMRETQGNREPPQHGLRKNWEACNTTTDRDLDTGSQSTEIIENTSLTEDVLPVVSNITTLIPLTSQQQLNQLQKQIYDKLVSLQYQEQLLQQQLLQKQHPSTVQQQYQSAVQQPHQSTVQQQHQSTVQQQHQSTIQQPHQSTVQQQHQSTVQHQSTIQQPHQSTLQQQHQSTIQQPHQSYVQKQQSTVQHLHQQHFAVQQQHPTEEKHQQQLATDAQEQHQYEYQHHFAVQPSTVQQQYAVAKHQQQLSTVEHPVTSQNMAVTNLQLVLDQVSQLQQAVQNVSMDSTNEVATSHNISASPSGYQQVLTNDQLPGCVMINPNLNLSEENHSLLSNILKLDNYNTQLLQGNSEIIKASPNNIQRVIQPENEHQRVGNTTVKHLYWNPQRQQSPESSPSNHLVNISPLVKGKLRSSRPRMQKMSTRTKGRAVKEKKTILKSILNSDASASPPYKSTITNSSTAVMKNPSSQLRVSLASQEAPINPYESNVTVAPPTSPMKTSNFDMQKTLPASTVISQTYPHQSISKITSTVPAEAKYLSNQLKNKTVSSTAPRLHINLAQHSRTSTTNPHQRATSSNIQKKEKNLNNKISLSTYPVTSSATLASHSMVTPQLNSENTGEASYQHVSALKETPKTFATFQFQVPNGDQQKKDTQKEAQIVQFQNSSPDAVGVSQPILDPQRTASAFQFPVGSQIPSIVGQLPPVLPNTPIQGFVGEDGILNFITPFTSVPVENQPCTIVSSNTSYGGRNYPNLAPKPPPPPPRAVQILPIQQYQNLQQNQPNFSEQQTYILSSTPAGQLMPYTSPLQSDSQQGQTIIYQIPQTFQTITVQPEVTGLGNVDQNMYGNIQQLPQQMTVSNRDQNVTEISQNVSLAGSINDSKNVIIYSTPMSYPQSTTTYSLTTMQPQSVSSTPPPTSLSYVFKGNQRVTYTSTDESRRTHRKEDVTTAQNCSLASQELITDSIVGKSKTIRVTTHRNRNPVSKEGMRFMENGKSQSNRNVSTKTKASVDSGSKPLKKTNVLRSTKTSAKASYSESSEQTAALSVQGSVADNSNKSTKTSKSRKIKNNATLVFHNSDPVSIAAAAPGPVTTKHVTRSTRKQYLTENKISPVDSPVTVPPVKMSVEQPLKIRHKSGNRLQASSASTVPYAGETSRSRSGSISSTVSSGQINQPTNQFSTNSLLSFPVLLSSPDNDQVISFINSDPDLSSMRSRNCSGEISLDPNFTSLSANDLLQMLSSQQDSNMKS</sequence>
<dbReference type="Proteomes" id="UP001347796">
    <property type="component" value="Unassembled WGS sequence"/>
</dbReference>
<proteinExistence type="predicted"/>
<reference evidence="2 3" key="1">
    <citation type="submission" date="2024-01" db="EMBL/GenBank/DDBJ databases">
        <title>The genome of the rayed Mediterranean limpet Patella caerulea (Linnaeus, 1758).</title>
        <authorList>
            <person name="Anh-Thu Weber A."/>
            <person name="Halstead-Nussloch G."/>
        </authorList>
    </citation>
    <scope>NUCLEOTIDE SEQUENCE [LARGE SCALE GENOMIC DNA]</scope>
    <source>
        <strain evidence="2">AATW-2023a</strain>
        <tissue evidence="2">Whole specimen</tissue>
    </source>
</reference>
<feature type="region of interest" description="Disordered" evidence="1">
    <location>
        <begin position="487"/>
        <end position="558"/>
    </location>
</feature>
<dbReference type="EMBL" id="JAZGQO010000001">
    <property type="protein sequence ID" value="KAK6195032.1"/>
    <property type="molecule type" value="Genomic_DNA"/>
</dbReference>
<keyword evidence="3" id="KW-1185">Reference proteome</keyword>
<feature type="compositionally biased region" description="Basic residues" evidence="1">
    <location>
        <begin position="29"/>
        <end position="38"/>
    </location>
</feature>